<reference evidence="3 4" key="1">
    <citation type="journal article" date="2020" name="Genomics">
        <title>Complete, high-quality genomes from long-read metagenomic sequencing of two wolf lichen thalli reveals enigmatic genome architecture.</title>
        <authorList>
            <person name="McKenzie S.K."/>
            <person name="Walston R.F."/>
            <person name="Allen J.L."/>
        </authorList>
    </citation>
    <scope>NUCLEOTIDE SEQUENCE [LARGE SCALE GENOMIC DNA]</scope>
    <source>
        <strain evidence="3">WasteWater2</strain>
    </source>
</reference>
<name>A0A8H6FX98_9LECA</name>
<dbReference type="EMBL" id="JACCJC010000018">
    <property type="protein sequence ID" value="KAF6236445.1"/>
    <property type="molecule type" value="Genomic_DNA"/>
</dbReference>
<gene>
    <name evidence="3" type="ORF">HO173_005226</name>
</gene>
<organism evidence="3 4">
    <name type="scientific">Letharia columbiana</name>
    <dbReference type="NCBI Taxonomy" id="112416"/>
    <lineage>
        <taxon>Eukaryota</taxon>
        <taxon>Fungi</taxon>
        <taxon>Dikarya</taxon>
        <taxon>Ascomycota</taxon>
        <taxon>Pezizomycotina</taxon>
        <taxon>Lecanoromycetes</taxon>
        <taxon>OSLEUM clade</taxon>
        <taxon>Lecanoromycetidae</taxon>
        <taxon>Lecanorales</taxon>
        <taxon>Lecanorineae</taxon>
        <taxon>Parmeliaceae</taxon>
        <taxon>Letharia</taxon>
    </lineage>
</organism>
<feature type="transmembrane region" description="Helical" evidence="2">
    <location>
        <begin position="163"/>
        <end position="182"/>
    </location>
</feature>
<keyword evidence="2" id="KW-0812">Transmembrane</keyword>
<feature type="region of interest" description="Disordered" evidence="1">
    <location>
        <begin position="1"/>
        <end position="66"/>
    </location>
</feature>
<sequence>MRDTLRTPRSPSEPSAAFPALPATELGSILNSNTSPEPPTNGLASPPNGNASTTDTHASVTSSPPPRLLSQLPYSLRDHKQSIAVIWTLALDAAIIPLVLFYPLWYDTSLLPAYIFAITTALVGMISGLDYTTGYGIRLVELIVGATPQQPFIRLCAMPPPSFILFMGGALLLFSIFQAFHIPDPFEKCSQEKNAPARPGTYMIIEDVMAVDTDVGRAYRRAINERYEATILALCVGAGVTAAVVDNRVPQIVVYGIARCEQVCDTEANAPQSL</sequence>
<evidence type="ECO:0000313" key="4">
    <source>
        <dbReference type="Proteomes" id="UP000578531"/>
    </source>
</evidence>
<feature type="compositionally biased region" description="Polar residues" evidence="1">
    <location>
        <begin position="47"/>
        <end position="61"/>
    </location>
</feature>
<comment type="caution">
    <text evidence="3">The sequence shown here is derived from an EMBL/GenBank/DDBJ whole genome shotgun (WGS) entry which is preliminary data.</text>
</comment>
<dbReference type="OrthoDB" id="4838853at2759"/>
<evidence type="ECO:0000313" key="3">
    <source>
        <dbReference type="EMBL" id="KAF6236445.1"/>
    </source>
</evidence>
<dbReference type="Proteomes" id="UP000578531">
    <property type="component" value="Unassembled WGS sequence"/>
</dbReference>
<evidence type="ECO:0000256" key="2">
    <source>
        <dbReference type="SAM" id="Phobius"/>
    </source>
</evidence>
<dbReference type="AlphaFoldDB" id="A0A8H6FX98"/>
<dbReference type="PANTHER" id="PTHR42024:SF1">
    <property type="entry name" value="AMINO ACID PERMEASE_ SLC12A DOMAIN-CONTAINING PROTEIN"/>
    <property type="match status" value="1"/>
</dbReference>
<feature type="transmembrane region" description="Helical" evidence="2">
    <location>
        <begin position="111"/>
        <end position="129"/>
    </location>
</feature>
<feature type="transmembrane region" description="Helical" evidence="2">
    <location>
        <begin position="84"/>
        <end position="105"/>
    </location>
</feature>
<proteinExistence type="predicted"/>
<dbReference type="RefSeq" id="XP_037165784.1">
    <property type="nucleotide sequence ID" value="XM_037307144.1"/>
</dbReference>
<protein>
    <submittedName>
        <fullName evidence="3">Uncharacterized protein</fullName>
    </submittedName>
</protein>
<evidence type="ECO:0000256" key="1">
    <source>
        <dbReference type="SAM" id="MobiDB-lite"/>
    </source>
</evidence>
<dbReference type="PANTHER" id="PTHR42024">
    <property type="entry name" value="AMINO ACID PERMEASE_ SLC12A DOMAIN-CONTAINING PROTEIN"/>
    <property type="match status" value="1"/>
</dbReference>
<keyword evidence="4" id="KW-1185">Reference proteome</keyword>
<keyword evidence="2" id="KW-0472">Membrane</keyword>
<dbReference type="GeneID" id="59286890"/>
<keyword evidence="2" id="KW-1133">Transmembrane helix</keyword>
<accession>A0A8H6FX98</accession>